<dbReference type="Gene3D" id="2.60.40.1820">
    <property type="match status" value="1"/>
</dbReference>
<dbReference type="RefSeq" id="WP_014778996.1">
    <property type="nucleotide sequence ID" value="NC_018012.1"/>
</dbReference>
<feature type="domain" description="Water stress and hypersensitive response" evidence="1">
    <location>
        <begin position="56"/>
        <end position="171"/>
    </location>
</feature>
<dbReference type="InterPro" id="IPR013990">
    <property type="entry name" value="WHy-dom"/>
</dbReference>
<dbReference type="SUPFAM" id="SSF117070">
    <property type="entry name" value="LEA14-like"/>
    <property type="match status" value="1"/>
</dbReference>
<dbReference type="GO" id="GO:0009269">
    <property type="term" value="P:response to desiccation"/>
    <property type="evidence" value="ECO:0007669"/>
    <property type="project" value="InterPro"/>
</dbReference>
<dbReference type="STRING" id="765911.Thivi_2621"/>
<dbReference type="HOGENOM" id="CLU_120005_1_0_6"/>
<evidence type="ECO:0000313" key="3">
    <source>
        <dbReference type="Proteomes" id="UP000006062"/>
    </source>
</evidence>
<dbReference type="Proteomes" id="UP000006062">
    <property type="component" value="Chromosome"/>
</dbReference>
<dbReference type="SMART" id="SM00769">
    <property type="entry name" value="WHy"/>
    <property type="match status" value="1"/>
</dbReference>
<name>I3YC36_THIV6</name>
<sequence>MLIVLLVSSLTARASPRPEPRRRGLGEAGLFALIVLMTGLLPGCASLVESWKAPEVALIGLQPKELGLARQVFVATLAVRNPNDRTLPIKAMTYRLALEGRDVAEGGGALERQIPAFGETTVDVEVIGSLLGLLQQLPALALKERPLDWTLAGTATLAGGLITLPYRYSGRIDARELMAGGRRSF</sequence>
<dbReference type="AlphaFoldDB" id="I3YC36"/>
<protein>
    <submittedName>
        <fullName evidence="2">Conserved secreted protein</fullName>
    </submittedName>
</protein>
<evidence type="ECO:0000259" key="1">
    <source>
        <dbReference type="SMART" id="SM00769"/>
    </source>
</evidence>
<accession>I3YC36</accession>
<dbReference type="OrthoDB" id="6196336at2"/>
<dbReference type="eggNOG" id="COG5608">
    <property type="taxonomic scope" value="Bacteria"/>
</dbReference>
<reference evidence="2 3" key="1">
    <citation type="submission" date="2012-06" db="EMBL/GenBank/DDBJ databases">
        <title>Complete sequence of Thiocystis violascens DSM 198.</title>
        <authorList>
            <consortium name="US DOE Joint Genome Institute"/>
            <person name="Lucas S."/>
            <person name="Han J."/>
            <person name="Lapidus A."/>
            <person name="Cheng J.-F."/>
            <person name="Goodwin L."/>
            <person name="Pitluck S."/>
            <person name="Peters L."/>
            <person name="Ovchinnikova G."/>
            <person name="Teshima H."/>
            <person name="Detter J.C."/>
            <person name="Han C."/>
            <person name="Tapia R."/>
            <person name="Land M."/>
            <person name="Hauser L."/>
            <person name="Kyrpides N."/>
            <person name="Ivanova N."/>
            <person name="Pagani I."/>
            <person name="Vogl K."/>
            <person name="Liu Z."/>
            <person name="Frigaard N.-U."/>
            <person name="Bryant D."/>
            <person name="Woyke T."/>
        </authorList>
    </citation>
    <scope>NUCLEOTIDE SEQUENCE [LARGE SCALE GENOMIC DNA]</scope>
    <source>
        <strain evidence="3">ATCC 17096 / DSM 198 / 6111</strain>
    </source>
</reference>
<organism evidence="2 3">
    <name type="scientific">Thiocystis violascens (strain ATCC 17096 / DSM 198 / 6111)</name>
    <name type="common">Chromatium violascens</name>
    <dbReference type="NCBI Taxonomy" id="765911"/>
    <lineage>
        <taxon>Bacteria</taxon>
        <taxon>Pseudomonadati</taxon>
        <taxon>Pseudomonadota</taxon>
        <taxon>Gammaproteobacteria</taxon>
        <taxon>Chromatiales</taxon>
        <taxon>Chromatiaceae</taxon>
        <taxon>Thiocystis</taxon>
    </lineage>
</organism>
<proteinExistence type="predicted"/>
<dbReference type="Pfam" id="PF03168">
    <property type="entry name" value="LEA_2"/>
    <property type="match status" value="1"/>
</dbReference>
<dbReference type="KEGG" id="tvi:Thivi_2621"/>
<dbReference type="InterPro" id="IPR004864">
    <property type="entry name" value="LEA_2"/>
</dbReference>
<evidence type="ECO:0000313" key="2">
    <source>
        <dbReference type="EMBL" id="AFL74554.1"/>
    </source>
</evidence>
<gene>
    <name evidence="2" type="ordered locus">Thivi_2621</name>
</gene>
<keyword evidence="3" id="KW-1185">Reference proteome</keyword>
<dbReference type="EMBL" id="CP003154">
    <property type="protein sequence ID" value="AFL74554.1"/>
    <property type="molecule type" value="Genomic_DNA"/>
</dbReference>